<sequence length="40" mass="4425">MQKAIEDSTLTAIVPNHSSVKLGTLMSIIRQSQPPRSLFE</sequence>
<protein>
    <submittedName>
        <fullName evidence="1">Type II toxin-antitoxin system HicA family toxin</fullName>
    </submittedName>
</protein>
<dbReference type="Proteomes" id="UP000597867">
    <property type="component" value="Unassembled WGS sequence"/>
</dbReference>
<keyword evidence="2" id="KW-1185">Reference proteome</keyword>
<reference evidence="1" key="1">
    <citation type="submission" date="2020-10" db="EMBL/GenBank/DDBJ databases">
        <authorList>
            <person name="Castelo-Branco R."/>
            <person name="Eusebio N."/>
            <person name="Adriana R."/>
            <person name="Vieira A."/>
            <person name="Brugerolle De Fraissinette N."/>
            <person name="Rezende De Castro R."/>
            <person name="Schneider M.P."/>
            <person name="Vasconcelos V."/>
            <person name="Leao P.N."/>
        </authorList>
    </citation>
    <scope>NUCLEOTIDE SEQUENCE</scope>
    <source>
        <strain evidence="1">LEGE 04289</strain>
    </source>
</reference>
<name>A0ACC5Q716_DOLFA</name>
<gene>
    <name evidence="1" type="ORF">IQ222_20000</name>
</gene>
<organism evidence="1 2">
    <name type="scientific">Dolichospermum flos-aquae LEGE 04289</name>
    <dbReference type="NCBI Taxonomy" id="1828708"/>
    <lineage>
        <taxon>Bacteria</taxon>
        <taxon>Bacillati</taxon>
        <taxon>Cyanobacteriota</taxon>
        <taxon>Cyanophyceae</taxon>
        <taxon>Nostocales</taxon>
        <taxon>Aphanizomenonaceae</taxon>
        <taxon>Dolichospermum</taxon>
    </lineage>
</organism>
<comment type="caution">
    <text evidence="1">The sequence shown here is derived from an EMBL/GenBank/DDBJ whole genome shotgun (WGS) entry which is preliminary data.</text>
</comment>
<accession>A0ACC5Q716</accession>
<evidence type="ECO:0000313" key="2">
    <source>
        <dbReference type="Proteomes" id="UP000597867"/>
    </source>
</evidence>
<evidence type="ECO:0000313" key="1">
    <source>
        <dbReference type="EMBL" id="MBE9221004.1"/>
    </source>
</evidence>
<dbReference type="EMBL" id="JADEWF010000112">
    <property type="protein sequence ID" value="MBE9221004.1"/>
    <property type="molecule type" value="Genomic_DNA"/>
</dbReference>
<proteinExistence type="predicted"/>